<dbReference type="GO" id="GO:0005886">
    <property type="term" value="C:plasma membrane"/>
    <property type="evidence" value="ECO:0007669"/>
    <property type="project" value="UniProtKB-SubCell"/>
</dbReference>
<keyword evidence="4 9" id="KW-0813">Transport</keyword>
<comment type="similarity">
    <text evidence="2 9">Belongs to the major facilitator superfamily. Bcr/CmlA family.</text>
</comment>
<dbReference type="InterPro" id="IPR020846">
    <property type="entry name" value="MFS_dom"/>
</dbReference>
<dbReference type="OrthoDB" id="9800416at2"/>
<dbReference type="InterPro" id="IPR005829">
    <property type="entry name" value="Sugar_transporter_CS"/>
</dbReference>
<evidence type="ECO:0000256" key="6">
    <source>
        <dbReference type="ARBA" id="ARBA00022692"/>
    </source>
</evidence>
<feature type="domain" description="Major facilitator superfamily (MFS) profile" evidence="10">
    <location>
        <begin position="13"/>
        <end position="394"/>
    </location>
</feature>
<dbReference type="Pfam" id="PF07690">
    <property type="entry name" value="MFS_1"/>
    <property type="match status" value="1"/>
</dbReference>
<feature type="transmembrane region" description="Helical" evidence="9">
    <location>
        <begin position="374"/>
        <end position="391"/>
    </location>
</feature>
<dbReference type="RefSeq" id="WP_084114139.1">
    <property type="nucleotide sequence ID" value="NZ_FWXH01000002.1"/>
</dbReference>
<keyword evidence="6 9" id="KW-0812">Transmembrane</keyword>
<keyword evidence="5 9" id="KW-1003">Cell membrane</keyword>
<evidence type="ECO:0000256" key="8">
    <source>
        <dbReference type="ARBA" id="ARBA00023136"/>
    </source>
</evidence>
<feature type="transmembrane region" description="Helical" evidence="9">
    <location>
        <begin position="108"/>
        <end position="125"/>
    </location>
</feature>
<dbReference type="AlphaFoldDB" id="A0A1W1X6X3"/>
<feature type="transmembrane region" description="Helical" evidence="9">
    <location>
        <begin position="51"/>
        <end position="70"/>
    </location>
</feature>
<feature type="transmembrane region" description="Helical" evidence="9">
    <location>
        <begin position="168"/>
        <end position="187"/>
    </location>
</feature>
<dbReference type="GO" id="GO:1990961">
    <property type="term" value="P:xenobiotic detoxification by transmembrane export across the plasma membrane"/>
    <property type="evidence" value="ECO:0007669"/>
    <property type="project" value="InterPro"/>
</dbReference>
<feature type="transmembrane region" description="Helical" evidence="9">
    <location>
        <begin position="280"/>
        <end position="302"/>
    </location>
</feature>
<evidence type="ECO:0000256" key="9">
    <source>
        <dbReference type="RuleBase" id="RU365088"/>
    </source>
</evidence>
<dbReference type="GO" id="GO:0015385">
    <property type="term" value="F:sodium:proton antiporter activity"/>
    <property type="evidence" value="ECO:0007669"/>
    <property type="project" value="TreeGrafter"/>
</dbReference>
<evidence type="ECO:0000256" key="2">
    <source>
        <dbReference type="ARBA" id="ARBA00006236"/>
    </source>
</evidence>
<sequence length="398" mass="44029">MEMQYSLSKKRDIYVLLFTVPFLVGLGVDLYVPSLPAVVNYFHTNANLVKFTISLYLLGYGIGQVILGVLSDSFGRRKVLLLSSLFFAIISFASVFSPNVFILEVLRFLQGICVAGLAVVARAIIVDVFSGNDLSKATNYFTLSWSLGPIIAPFIGSNLANHFGWQSNFYLFSLYGLFIFIYAFIIFEETNLHLSVFSISTSYYSLRSVVIHPLFMIITIISALGYGVIVLFNVVGPFLIEVLLKYSVVQYGNIALILGFAYFFGAMSNRFVINHFNSKCLLCFGLITSLTGSILMMFLGFISPINLYLVLIPVFIIFFFIGFIVPNALAQTMSLFSNSAGTASSIFGTLTGIVAFLITMFGSNLKTNSQIPLSLTYLALFTISIVLFVIAQKLEHTN</sequence>
<reference evidence="11 12" key="1">
    <citation type="submission" date="2017-04" db="EMBL/GenBank/DDBJ databases">
        <authorList>
            <person name="Afonso C.L."/>
            <person name="Miller P.J."/>
            <person name="Scott M.A."/>
            <person name="Spackman E."/>
            <person name="Goraichik I."/>
            <person name="Dimitrov K.M."/>
            <person name="Suarez D.L."/>
            <person name="Swayne D.E."/>
        </authorList>
    </citation>
    <scope>NUCLEOTIDE SEQUENCE [LARGE SCALE GENOMIC DNA]</scope>
    <source>
        <strain evidence="11 12">DSM 12555</strain>
    </source>
</reference>
<comment type="subcellular location">
    <subcellularLocation>
        <location evidence="1 9">Cell membrane</location>
        <topology evidence="1 9">Multi-pass membrane protein</topology>
    </subcellularLocation>
</comment>
<evidence type="ECO:0000256" key="1">
    <source>
        <dbReference type="ARBA" id="ARBA00004651"/>
    </source>
</evidence>
<dbReference type="NCBIfam" id="TIGR00710">
    <property type="entry name" value="efflux_Bcr_CflA"/>
    <property type="match status" value="1"/>
</dbReference>
<dbReference type="InterPro" id="IPR011701">
    <property type="entry name" value="MFS"/>
</dbReference>
<evidence type="ECO:0000256" key="7">
    <source>
        <dbReference type="ARBA" id="ARBA00022989"/>
    </source>
</evidence>
<feature type="transmembrane region" description="Helical" evidence="9">
    <location>
        <begin position="79"/>
        <end position="102"/>
    </location>
</feature>
<evidence type="ECO:0000313" key="11">
    <source>
        <dbReference type="EMBL" id="SMC19719.1"/>
    </source>
</evidence>
<proteinExistence type="inferred from homology"/>
<comment type="similarity">
    <text evidence="3">Belongs to the major facilitator superfamily. TCR/Tet family.</text>
</comment>
<organism evidence="11 12">
    <name type="scientific">Clostridium acidisoli DSM 12555</name>
    <dbReference type="NCBI Taxonomy" id="1121291"/>
    <lineage>
        <taxon>Bacteria</taxon>
        <taxon>Bacillati</taxon>
        <taxon>Bacillota</taxon>
        <taxon>Clostridia</taxon>
        <taxon>Eubacteriales</taxon>
        <taxon>Clostridiaceae</taxon>
        <taxon>Clostridium</taxon>
    </lineage>
</organism>
<protein>
    <recommendedName>
        <fullName evidence="9">Bcr/CflA family efflux transporter</fullName>
    </recommendedName>
</protein>
<evidence type="ECO:0000256" key="4">
    <source>
        <dbReference type="ARBA" id="ARBA00022448"/>
    </source>
</evidence>
<dbReference type="PROSITE" id="PS50850">
    <property type="entry name" value="MFS"/>
    <property type="match status" value="1"/>
</dbReference>
<feature type="transmembrane region" description="Helical" evidence="9">
    <location>
        <begin position="308"/>
        <end position="330"/>
    </location>
</feature>
<dbReference type="InterPro" id="IPR001958">
    <property type="entry name" value="Tet-R_TetA/multi-R_MdtG-like"/>
</dbReference>
<evidence type="ECO:0000256" key="3">
    <source>
        <dbReference type="ARBA" id="ARBA00007520"/>
    </source>
</evidence>
<dbReference type="PROSITE" id="PS00216">
    <property type="entry name" value="SUGAR_TRANSPORT_1"/>
    <property type="match status" value="1"/>
</dbReference>
<feature type="transmembrane region" description="Helical" evidence="9">
    <location>
        <begin position="12"/>
        <end position="31"/>
    </location>
</feature>
<feature type="transmembrane region" description="Helical" evidence="9">
    <location>
        <begin position="342"/>
        <end position="362"/>
    </location>
</feature>
<gene>
    <name evidence="11" type="ORF">SAMN02745134_00917</name>
</gene>
<dbReference type="EMBL" id="FWXH01000002">
    <property type="protein sequence ID" value="SMC19719.1"/>
    <property type="molecule type" value="Genomic_DNA"/>
</dbReference>
<dbReference type="STRING" id="1121291.SAMN02745134_00917"/>
<dbReference type="GO" id="GO:0042910">
    <property type="term" value="F:xenobiotic transmembrane transporter activity"/>
    <property type="evidence" value="ECO:0007669"/>
    <property type="project" value="InterPro"/>
</dbReference>
<dbReference type="PANTHER" id="PTHR23502">
    <property type="entry name" value="MAJOR FACILITATOR SUPERFAMILY"/>
    <property type="match status" value="1"/>
</dbReference>
<evidence type="ECO:0000256" key="5">
    <source>
        <dbReference type="ARBA" id="ARBA00022475"/>
    </source>
</evidence>
<accession>A0A1W1X6X3</accession>
<dbReference type="Gene3D" id="1.20.1720.10">
    <property type="entry name" value="Multidrug resistance protein D"/>
    <property type="match status" value="1"/>
</dbReference>
<dbReference type="Proteomes" id="UP000192468">
    <property type="component" value="Unassembled WGS sequence"/>
</dbReference>
<keyword evidence="7 9" id="KW-1133">Transmembrane helix</keyword>
<dbReference type="InterPro" id="IPR004812">
    <property type="entry name" value="Efflux_drug-R_Bcr/CmlA"/>
</dbReference>
<dbReference type="InterPro" id="IPR036259">
    <property type="entry name" value="MFS_trans_sf"/>
</dbReference>
<feature type="transmembrane region" description="Helical" evidence="9">
    <location>
        <begin position="208"/>
        <end position="236"/>
    </location>
</feature>
<evidence type="ECO:0000259" key="10">
    <source>
        <dbReference type="PROSITE" id="PS50850"/>
    </source>
</evidence>
<keyword evidence="12" id="KW-1185">Reference proteome</keyword>
<feature type="transmembrane region" description="Helical" evidence="9">
    <location>
        <begin position="137"/>
        <end position="156"/>
    </location>
</feature>
<dbReference type="PRINTS" id="PR01035">
    <property type="entry name" value="TCRTETA"/>
</dbReference>
<evidence type="ECO:0000313" key="12">
    <source>
        <dbReference type="Proteomes" id="UP000192468"/>
    </source>
</evidence>
<keyword evidence="8 9" id="KW-0472">Membrane</keyword>
<name>A0A1W1X6X3_9CLOT</name>
<feature type="transmembrane region" description="Helical" evidence="9">
    <location>
        <begin position="248"/>
        <end position="268"/>
    </location>
</feature>
<dbReference type="SUPFAM" id="SSF103473">
    <property type="entry name" value="MFS general substrate transporter"/>
    <property type="match status" value="1"/>
</dbReference>
<dbReference type="PANTHER" id="PTHR23502:SF132">
    <property type="entry name" value="POLYAMINE TRANSPORTER 2-RELATED"/>
    <property type="match status" value="1"/>
</dbReference>